<organism evidence="3 4">
    <name type="scientific">Candidatus Tanganyikabacteria bacterium</name>
    <dbReference type="NCBI Taxonomy" id="2961651"/>
    <lineage>
        <taxon>Bacteria</taxon>
        <taxon>Bacillati</taxon>
        <taxon>Candidatus Sericytochromatia</taxon>
        <taxon>Candidatus Tanganyikabacteria</taxon>
    </lineage>
</organism>
<dbReference type="AlphaFoldDB" id="A0A937X5C6"/>
<feature type="region of interest" description="Disordered" evidence="1">
    <location>
        <begin position="20"/>
        <end position="39"/>
    </location>
</feature>
<sequence>MAIKITKNESADEIIDSLAKEVGAADEPKPKSGPKKPAADVHVETMSQMFMTAGGEMKEDVSVLLERFIDPGARRLGTTNMLVLLVLVAAVAGGFHLLAELSSSEAREERIAKKLAIEEAHMKEQIAKLKRFGNLRIETTPPGAVIIQDKDPAKCVKPNAATGQNEPCLAPLDISNLDISMTYEFDLVMPNHEPYNFKVAEHLWTKQQGADDYSFFTQIDLIPNACEFWFTYDGKLKKEVQFKGETGQPDCKKYKDEATKKGSTVTDCTCKVLPIGTPSAPPK</sequence>
<accession>A0A937X5C6</accession>
<reference evidence="3 4" key="1">
    <citation type="submission" date="2019-03" db="EMBL/GenBank/DDBJ databases">
        <title>Lake Tanganyika Metagenome-Assembled Genomes (MAGs).</title>
        <authorList>
            <person name="Tran P."/>
        </authorList>
    </citation>
    <scope>NUCLEOTIDE SEQUENCE [LARGE SCALE GENOMIC DNA]</scope>
    <source>
        <strain evidence="3">K_DeepCast_65m_m2_236</strain>
    </source>
</reference>
<feature type="transmembrane region" description="Helical" evidence="2">
    <location>
        <begin position="81"/>
        <end position="99"/>
    </location>
</feature>
<comment type="caution">
    <text evidence="3">The sequence shown here is derived from an EMBL/GenBank/DDBJ whole genome shotgun (WGS) entry which is preliminary data.</text>
</comment>
<evidence type="ECO:0000313" key="3">
    <source>
        <dbReference type="EMBL" id="MBM3276189.1"/>
    </source>
</evidence>
<dbReference type="EMBL" id="VGJX01000902">
    <property type="protein sequence ID" value="MBM3276189.1"/>
    <property type="molecule type" value="Genomic_DNA"/>
</dbReference>
<gene>
    <name evidence="3" type="ORF">FJZ00_13630</name>
</gene>
<keyword evidence="2" id="KW-1133">Transmembrane helix</keyword>
<protein>
    <submittedName>
        <fullName evidence="3">Uncharacterized protein</fullName>
    </submittedName>
</protein>
<dbReference type="Proteomes" id="UP000703893">
    <property type="component" value="Unassembled WGS sequence"/>
</dbReference>
<evidence type="ECO:0000256" key="1">
    <source>
        <dbReference type="SAM" id="MobiDB-lite"/>
    </source>
</evidence>
<name>A0A937X5C6_9BACT</name>
<evidence type="ECO:0000313" key="4">
    <source>
        <dbReference type="Proteomes" id="UP000703893"/>
    </source>
</evidence>
<keyword evidence="2" id="KW-0472">Membrane</keyword>
<proteinExistence type="predicted"/>
<keyword evidence="2" id="KW-0812">Transmembrane</keyword>
<evidence type="ECO:0000256" key="2">
    <source>
        <dbReference type="SAM" id="Phobius"/>
    </source>
</evidence>